<proteinExistence type="inferred from homology"/>
<dbReference type="EMBL" id="MU004231">
    <property type="protein sequence ID" value="KAF2673400.1"/>
    <property type="molecule type" value="Genomic_DNA"/>
</dbReference>
<dbReference type="PANTHER" id="PTHR12176:SF80">
    <property type="entry name" value="EEF1A LYSINE METHYLTRANSFERASE 4"/>
    <property type="match status" value="1"/>
</dbReference>
<evidence type="ECO:0000256" key="3">
    <source>
        <dbReference type="ARBA" id="ARBA00022679"/>
    </source>
</evidence>
<dbReference type="OrthoDB" id="411785at2759"/>
<dbReference type="Pfam" id="PF13847">
    <property type="entry name" value="Methyltransf_31"/>
    <property type="match status" value="1"/>
</dbReference>
<dbReference type="InterPro" id="IPR025714">
    <property type="entry name" value="Methyltranfer_dom"/>
</dbReference>
<dbReference type="CDD" id="cd02440">
    <property type="entry name" value="AdoMet_MTases"/>
    <property type="match status" value="1"/>
</dbReference>
<organism evidence="5 6">
    <name type="scientific">Microthyrium microscopicum</name>
    <dbReference type="NCBI Taxonomy" id="703497"/>
    <lineage>
        <taxon>Eukaryota</taxon>
        <taxon>Fungi</taxon>
        <taxon>Dikarya</taxon>
        <taxon>Ascomycota</taxon>
        <taxon>Pezizomycotina</taxon>
        <taxon>Dothideomycetes</taxon>
        <taxon>Dothideomycetes incertae sedis</taxon>
        <taxon>Microthyriales</taxon>
        <taxon>Microthyriaceae</taxon>
        <taxon>Microthyrium</taxon>
    </lineage>
</organism>
<comment type="similarity">
    <text evidence="1">Belongs to the methyltransferase superfamily.</text>
</comment>
<protein>
    <recommendedName>
        <fullName evidence="4">Methyltransferase domain-containing protein</fullName>
    </recommendedName>
</protein>
<dbReference type="GO" id="GO:0032259">
    <property type="term" value="P:methylation"/>
    <property type="evidence" value="ECO:0007669"/>
    <property type="project" value="UniProtKB-KW"/>
</dbReference>
<dbReference type="InterPro" id="IPR051419">
    <property type="entry name" value="Lys/N-term_MeTrsfase_sf"/>
</dbReference>
<gene>
    <name evidence="5" type="ORF">BT63DRAFT_155403</name>
</gene>
<dbReference type="Proteomes" id="UP000799302">
    <property type="component" value="Unassembled WGS sequence"/>
</dbReference>
<evidence type="ECO:0000313" key="6">
    <source>
        <dbReference type="Proteomes" id="UP000799302"/>
    </source>
</evidence>
<keyword evidence="3" id="KW-0808">Transferase</keyword>
<keyword evidence="2" id="KW-0489">Methyltransferase</keyword>
<evidence type="ECO:0000256" key="2">
    <source>
        <dbReference type="ARBA" id="ARBA00022603"/>
    </source>
</evidence>
<sequence length="219" mass="25287">MTPKADEDAALATPEFWDSRYKIADNHEKPTHEWLCTFENLHSFFSRNLYRAKESDQNPQILHLGCGDSTVPHDLALIGYDNQLCLDFSPVVIELMKTRYPVSGIEWRFGDVRDMHDVPSSSVDVAFDKSTLDAMVYGSPWNPPDEVKENADKYMDEVSRVLKDDGIFLFITFRQPHFMKPLLKIDTLWDAKMETLKGDSSFDYFGFILTKKTDCKKEI</sequence>
<dbReference type="SUPFAM" id="SSF53335">
    <property type="entry name" value="S-adenosyl-L-methionine-dependent methyltransferases"/>
    <property type="match status" value="1"/>
</dbReference>
<name>A0A6A6UNP4_9PEZI</name>
<keyword evidence="6" id="KW-1185">Reference proteome</keyword>
<feature type="domain" description="Methyltransferase" evidence="4">
    <location>
        <begin position="57"/>
        <end position="178"/>
    </location>
</feature>
<dbReference type="GO" id="GO:0008168">
    <property type="term" value="F:methyltransferase activity"/>
    <property type="evidence" value="ECO:0007669"/>
    <property type="project" value="UniProtKB-KW"/>
</dbReference>
<accession>A0A6A6UNP4</accession>
<evidence type="ECO:0000256" key="1">
    <source>
        <dbReference type="ARBA" id="ARBA00008361"/>
    </source>
</evidence>
<dbReference type="AlphaFoldDB" id="A0A6A6UNP4"/>
<evidence type="ECO:0000313" key="5">
    <source>
        <dbReference type="EMBL" id="KAF2673400.1"/>
    </source>
</evidence>
<dbReference type="Gene3D" id="3.40.50.150">
    <property type="entry name" value="Vaccinia Virus protein VP39"/>
    <property type="match status" value="1"/>
</dbReference>
<dbReference type="InterPro" id="IPR029063">
    <property type="entry name" value="SAM-dependent_MTases_sf"/>
</dbReference>
<dbReference type="PANTHER" id="PTHR12176">
    <property type="entry name" value="SAM-DEPENDENT METHYLTRANSFERASE SUPERFAMILY PROTEIN"/>
    <property type="match status" value="1"/>
</dbReference>
<evidence type="ECO:0000259" key="4">
    <source>
        <dbReference type="Pfam" id="PF13847"/>
    </source>
</evidence>
<reference evidence="5" key="1">
    <citation type="journal article" date="2020" name="Stud. Mycol.">
        <title>101 Dothideomycetes genomes: a test case for predicting lifestyles and emergence of pathogens.</title>
        <authorList>
            <person name="Haridas S."/>
            <person name="Albert R."/>
            <person name="Binder M."/>
            <person name="Bloem J."/>
            <person name="Labutti K."/>
            <person name="Salamov A."/>
            <person name="Andreopoulos B."/>
            <person name="Baker S."/>
            <person name="Barry K."/>
            <person name="Bills G."/>
            <person name="Bluhm B."/>
            <person name="Cannon C."/>
            <person name="Castanera R."/>
            <person name="Culley D."/>
            <person name="Daum C."/>
            <person name="Ezra D."/>
            <person name="Gonzalez J."/>
            <person name="Henrissat B."/>
            <person name="Kuo A."/>
            <person name="Liang C."/>
            <person name="Lipzen A."/>
            <person name="Lutzoni F."/>
            <person name="Magnuson J."/>
            <person name="Mondo S."/>
            <person name="Nolan M."/>
            <person name="Ohm R."/>
            <person name="Pangilinan J."/>
            <person name="Park H.-J."/>
            <person name="Ramirez L."/>
            <person name="Alfaro M."/>
            <person name="Sun H."/>
            <person name="Tritt A."/>
            <person name="Yoshinaga Y."/>
            <person name="Zwiers L.-H."/>
            <person name="Turgeon B."/>
            <person name="Goodwin S."/>
            <person name="Spatafora J."/>
            <person name="Crous P."/>
            <person name="Grigoriev I."/>
        </authorList>
    </citation>
    <scope>NUCLEOTIDE SEQUENCE</scope>
    <source>
        <strain evidence="5">CBS 115976</strain>
    </source>
</reference>